<proteinExistence type="predicted"/>
<reference evidence="1 2" key="1">
    <citation type="journal article" date="2004" name="Nature">
        <title>Genome sequence of the ultrasmall unicellular red alga Cyanidioschyzon merolae 10D.</title>
        <authorList>
            <person name="Matsuzaki M."/>
            <person name="Misumi O."/>
            <person name="Shin-i T."/>
            <person name="Maruyama S."/>
            <person name="Takahara M."/>
            <person name="Miyagishima S."/>
            <person name="Mori T."/>
            <person name="Nishida K."/>
            <person name="Yagisawa F."/>
            <person name="Nishida K."/>
            <person name="Yoshida Y."/>
            <person name="Nishimura Y."/>
            <person name="Nakao S."/>
            <person name="Kobayashi T."/>
            <person name="Momoyama Y."/>
            <person name="Higashiyama T."/>
            <person name="Minoda A."/>
            <person name="Sano M."/>
            <person name="Nomoto H."/>
            <person name="Oishi K."/>
            <person name="Hayashi H."/>
            <person name="Ohta F."/>
            <person name="Nishizaka S."/>
            <person name="Haga S."/>
            <person name="Miura S."/>
            <person name="Morishita T."/>
            <person name="Kabeya Y."/>
            <person name="Terasawa K."/>
            <person name="Suzuki Y."/>
            <person name="Ishii Y."/>
            <person name="Asakawa S."/>
            <person name="Takano H."/>
            <person name="Ohta N."/>
            <person name="Kuroiwa H."/>
            <person name="Tanaka K."/>
            <person name="Shimizu N."/>
            <person name="Sugano S."/>
            <person name="Sato N."/>
            <person name="Nozaki H."/>
            <person name="Ogasawara N."/>
            <person name="Kohara Y."/>
            <person name="Kuroiwa T."/>
        </authorList>
    </citation>
    <scope>NUCLEOTIDE SEQUENCE [LARGE SCALE GENOMIC DNA]</scope>
    <source>
        <strain evidence="1 2">10D</strain>
    </source>
</reference>
<dbReference type="PANTHER" id="PTHR47698:SF2">
    <property type="entry name" value="FATTY-ACID-BINDING PROTEIN 3, CHLOROPLASTIC"/>
    <property type="match status" value="1"/>
</dbReference>
<dbReference type="GeneID" id="16992939"/>
<dbReference type="PANTHER" id="PTHR47698">
    <property type="entry name" value="FATTY-ACID-BINDING PROTEIN 3, CHLOROPLASTIC"/>
    <property type="match status" value="1"/>
</dbReference>
<organism evidence="1 2">
    <name type="scientific">Cyanidioschyzon merolae (strain NIES-3377 / 10D)</name>
    <name type="common">Unicellular red alga</name>
    <dbReference type="NCBI Taxonomy" id="280699"/>
    <lineage>
        <taxon>Eukaryota</taxon>
        <taxon>Rhodophyta</taxon>
        <taxon>Bangiophyceae</taxon>
        <taxon>Cyanidiales</taxon>
        <taxon>Cyanidiaceae</taxon>
        <taxon>Cyanidioschyzon</taxon>
    </lineage>
</organism>
<dbReference type="Gene3D" id="3.50.70.10">
    <property type="match status" value="1"/>
</dbReference>
<accession>M1UPD2</accession>
<dbReference type="InterPro" id="IPR016089">
    <property type="entry name" value="Chalcone_isomerase_bundle_sf"/>
</dbReference>
<gene>
    <name evidence="1" type="ORF">CYME_CME052C</name>
</gene>
<evidence type="ECO:0000313" key="1">
    <source>
        <dbReference type="EMBL" id="BAM79281.1"/>
    </source>
</evidence>
<dbReference type="InterPro" id="IPR036298">
    <property type="entry name" value="Chalcone_isomerase_sf"/>
</dbReference>
<name>M1UPD2_CYAM1</name>
<keyword evidence="2" id="KW-1185">Reference proteome</keyword>
<reference evidence="1 2" key="2">
    <citation type="journal article" date="2007" name="BMC Biol.">
        <title>A 100%-complete sequence reveals unusually simple genomic features in the hot-spring red alga Cyanidioschyzon merolae.</title>
        <authorList>
            <person name="Nozaki H."/>
            <person name="Takano H."/>
            <person name="Misumi O."/>
            <person name="Terasawa K."/>
            <person name="Matsuzaki M."/>
            <person name="Maruyama S."/>
            <person name="Nishida K."/>
            <person name="Yagisawa F."/>
            <person name="Yoshida Y."/>
            <person name="Fujiwara T."/>
            <person name="Takio S."/>
            <person name="Tamura K."/>
            <person name="Chung S.J."/>
            <person name="Nakamura S."/>
            <person name="Kuroiwa H."/>
            <person name="Tanaka K."/>
            <person name="Sato N."/>
            <person name="Kuroiwa T."/>
        </authorList>
    </citation>
    <scope>NUCLEOTIDE SEQUENCE [LARGE SCALE GENOMIC DNA]</scope>
    <source>
        <strain evidence="1 2">10D</strain>
    </source>
</reference>
<dbReference type="Gramene" id="CME052CT">
    <property type="protein sequence ID" value="CME052CT"/>
    <property type="gene ID" value="CME052C"/>
</dbReference>
<dbReference type="AlphaFoldDB" id="M1UPD2"/>
<evidence type="ECO:0008006" key="3">
    <source>
        <dbReference type="Google" id="ProtNLM"/>
    </source>
</evidence>
<dbReference type="HOGENOM" id="CLU_781586_0_0_1"/>
<dbReference type="KEGG" id="cme:CYME_CME052C"/>
<protein>
    <recommendedName>
        <fullName evidence="3">Chalcone isomerase domain-containing protein</fullName>
    </recommendedName>
</protein>
<evidence type="ECO:0000313" key="2">
    <source>
        <dbReference type="Proteomes" id="UP000007014"/>
    </source>
</evidence>
<dbReference type="RefSeq" id="XP_005535567.1">
    <property type="nucleotide sequence ID" value="XM_005535510.1"/>
</dbReference>
<dbReference type="InterPro" id="IPR016088">
    <property type="entry name" value="Chalcone_isomerase_3-sand"/>
</dbReference>
<dbReference type="GO" id="GO:0016872">
    <property type="term" value="F:intramolecular lyase activity"/>
    <property type="evidence" value="ECO:0007669"/>
    <property type="project" value="InterPro"/>
</dbReference>
<dbReference type="SUPFAM" id="SSF54626">
    <property type="entry name" value="Chalcone isomerase"/>
    <property type="match status" value="1"/>
</dbReference>
<dbReference type="OrthoDB" id="5820at2759"/>
<dbReference type="Proteomes" id="UP000007014">
    <property type="component" value="Chromosome 5"/>
</dbReference>
<sequence>MLNKNSKALWTPLRDYVRRRNAGLSGTVGAPWTVRSNSVQRGCEKENDHRFWHALREGASDLATALRARAPQPSWSRFADATSTTAYGFAVWTWRQGAPWLALMGVSATLATLLTASAHCERQDAPDATAASPVLGISLETQLGGIKTNEQSEAPSTSHGMDLFKRTLIPSQEVFVGSGVRLMLGLVRVYYVGLYVDPVGARNVLLSDYYGKDAQMICADTAFWDAFRSFRHSVVMHVIRSVDAKHVVQGLERGLTKRLRYAKNKLQMPDDRAKLAQLKNYLLGIRQIPENSQIRFAILDEGNTLMIEMNSVLVGYVESCPALCYAIDDIFLGSKPVSAEAKQSFCTGMERIIKE</sequence>
<dbReference type="OMA" id="CKPSECK"/>
<dbReference type="EMBL" id="AP006487">
    <property type="protein sequence ID" value="BAM79281.1"/>
    <property type="molecule type" value="Genomic_DNA"/>
</dbReference>
<dbReference type="Gene3D" id="1.10.890.20">
    <property type="match status" value="1"/>
</dbReference>